<gene>
    <name evidence="2" type="ORF">C8D77_1266</name>
</gene>
<dbReference type="EMBL" id="QGGH01000026">
    <property type="protein sequence ID" value="PWJ85526.1"/>
    <property type="molecule type" value="Genomic_DNA"/>
</dbReference>
<dbReference type="Pfam" id="PF10074">
    <property type="entry name" value="RovC_DNA-bd"/>
    <property type="match status" value="1"/>
</dbReference>
<evidence type="ECO:0000313" key="2">
    <source>
        <dbReference type="EMBL" id="PWJ85526.1"/>
    </source>
</evidence>
<evidence type="ECO:0000259" key="1">
    <source>
        <dbReference type="Pfam" id="PF10074"/>
    </source>
</evidence>
<dbReference type="RefSeq" id="WP_245462983.1">
    <property type="nucleotide sequence ID" value="NZ_QGGH01000026.1"/>
</dbReference>
<dbReference type="AlphaFoldDB" id="A0A8E2W5N4"/>
<organism evidence="2 3">
    <name type="scientific">Rhizobium loti</name>
    <name type="common">Mesorhizobium loti</name>
    <dbReference type="NCBI Taxonomy" id="381"/>
    <lineage>
        <taxon>Bacteria</taxon>
        <taxon>Pseudomonadati</taxon>
        <taxon>Pseudomonadota</taxon>
        <taxon>Alphaproteobacteria</taxon>
        <taxon>Hyphomicrobiales</taxon>
        <taxon>Phyllobacteriaceae</taxon>
        <taxon>Mesorhizobium</taxon>
    </lineage>
</organism>
<feature type="domain" description="T6SS Transcription factor RovC-like DNA binding" evidence="1">
    <location>
        <begin position="73"/>
        <end position="176"/>
    </location>
</feature>
<comment type="caution">
    <text evidence="2">The sequence shown here is derived from an EMBL/GenBank/DDBJ whole genome shotgun (WGS) entry which is preliminary data.</text>
</comment>
<name>A0A8E2W5N4_RHILI</name>
<dbReference type="Proteomes" id="UP000245631">
    <property type="component" value="Unassembled WGS sequence"/>
</dbReference>
<reference evidence="2 3" key="1">
    <citation type="submission" date="2018-05" db="EMBL/GenBank/DDBJ databases">
        <title>Genomic Encyclopedia of Type Strains, Phase IV (KMG-IV): sequencing the most valuable type-strain genomes for metagenomic binning, comparative biology and taxonomic classification.</title>
        <authorList>
            <person name="Goeker M."/>
        </authorList>
    </citation>
    <scope>NUCLEOTIDE SEQUENCE [LARGE SCALE GENOMIC DNA]</scope>
    <source>
        <strain evidence="2 3">DSM 2626</strain>
    </source>
</reference>
<proteinExistence type="predicted"/>
<evidence type="ECO:0000313" key="3">
    <source>
        <dbReference type="Proteomes" id="UP000245631"/>
    </source>
</evidence>
<accession>A0A8E2W5N4</accession>
<protein>
    <recommendedName>
        <fullName evidence="1">T6SS Transcription factor RovC-like DNA binding domain-containing protein</fullName>
    </recommendedName>
</protein>
<dbReference type="GeneID" id="61056330"/>
<sequence length="181" mass="19638">MAQDILWSPDVDPAVVSLVPAPEFLSSLRSAPLTGLGVVHDSPEGRHIVHSAGVATQLLLLPGSEPHGPLAALIPLDAETLGRIEALTRFWRAWQGRPTPSDTRMTPQQRRRFRLMIQAADGHSNGASYRDIAIALYGFKRVAADPWKTSALRDAVIGLVEGATAVIGGGYLQILRHRRRS</sequence>
<dbReference type="InterPro" id="IPR018754">
    <property type="entry name" value="RovC-like_DNA-bd"/>
</dbReference>